<gene>
    <name evidence="1" type="ORF">RGQ15_10035</name>
</gene>
<accession>A0ABU2HS70</accession>
<keyword evidence="2" id="KW-1185">Reference proteome</keyword>
<evidence type="ECO:0000313" key="2">
    <source>
        <dbReference type="Proteomes" id="UP001269144"/>
    </source>
</evidence>
<evidence type="ECO:0000313" key="1">
    <source>
        <dbReference type="EMBL" id="MDS9467905.1"/>
    </source>
</evidence>
<protein>
    <submittedName>
        <fullName evidence="1">Uncharacterized protein</fullName>
    </submittedName>
</protein>
<dbReference type="SUPFAM" id="SSF103247">
    <property type="entry name" value="TT1751-like"/>
    <property type="match status" value="1"/>
</dbReference>
<reference evidence="2" key="1">
    <citation type="submission" date="2023-07" db="EMBL/GenBank/DDBJ databases">
        <title>Paracoccus sp. MBLB3053 whole genome sequence.</title>
        <authorList>
            <person name="Hwang C.Y."/>
            <person name="Cho E.-S."/>
            <person name="Seo M.-J."/>
        </authorList>
    </citation>
    <scope>NUCLEOTIDE SEQUENCE [LARGE SCALE GENOMIC DNA]</scope>
    <source>
        <strain evidence="2">MBLB3053</strain>
    </source>
</reference>
<dbReference type="Proteomes" id="UP001269144">
    <property type="component" value="Unassembled WGS sequence"/>
</dbReference>
<name>A0ABU2HS70_9RHOB</name>
<sequence length="108" mass="11100">MTGLGSSVTLDRPFDAAVEAVTAALSAEGFGMTARIDLDRAFAEKLGPDFRRYAVEQSPGGCLVRIADAGAMMGIGNLGESPEIATLATDAAARLIRVTMPLQGATKG</sequence>
<proteinExistence type="predicted"/>
<dbReference type="RefSeq" id="WP_311160078.1">
    <property type="nucleotide sequence ID" value="NZ_JAVQLW010000001.1"/>
</dbReference>
<dbReference type="InterPro" id="IPR035923">
    <property type="entry name" value="TT1751-like_sf"/>
</dbReference>
<comment type="caution">
    <text evidence="1">The sequence shown here is derived from an EMBL/GenBank/DDBJ whole genome shotgun (WGS) entry which is preliminary data.</text>
</comment>
<dbReference type="EMBL" id="JAVQLW010000001">
    <property type="protein sequence ID" value="MDS9467905.1"/>
    <property type="molecule type" value="Genomic_DNA"/>
</dbReference>
<dbReference type="Gene3D" id="3.30.310.70">
    <property type="entry name" value="TT1751-like domain"/>
    <property type="match status" value="1"/>
</dbReference>
<organism evidence="1 2">
    <name type="scientific">Paracoccus aurantius</name>
    <dbReference type="NCBI Taxonomy" id="3073814"/>
    <lineage>
        <taxon>Bacteria</taxon>
        <taxon>Pseudomonadati</taxon>
        <taxon>Pseudomonadota</taxon>
        <taxon>Alphaproteobacteria</taxon>
        <taxon>Rhodobacterales</taxon>
        <taxon>Paracoccaceae</taxon>
        <taxon>Paracoccus</taxon>
    </lineage>
</organism>